<dbReference type="InterPro" id="IPR037401">
    <property type="entry name" value="SnoaL-like"/>
</dbReference>
<dbReference type="Gene3D" id="3.10.450.50">
    <property type="match status" value="1"/>
</dbReference>
<dbReference type="Proteomes" id="UP001500192">
    <property type="component" value="Unassembled WGS sequence"/>
</dbReference>
<feature type="domain" description="SnoaL-like" evidence="1">
    <location>
        <begin position="19"/>
        <end position="140"/>
    </location>
</feature>
<evidence type="ECO:0000259" key="1">
    <source>
        <dbReference type="Pfam" id="PF13577"/>
    </source>
</evidence>
<keyword evidence="3" id="KW-1185">Reference proteome</keyword>
<proteinExistence type="predicted"/>
<dbReference type="EMBL" id="BAABIB010000097">
    <property type="protein sequence ID" value="GAA5172123.1"/>
    <property type="molecule type" value="Genomic_DNA"/>
</dbReference>
<protein>
    <submittedName>
        <fullName evidence="2">Nuclear transport factor 2 family protein</fullName>
    </submittedName>
</protein>
<reference evidence="3" key="1">
    <citation type="journal article" date="2019" name="Int. J. Syst. Evol. Microbiol.">
        <title>The Global Catalogue of Microorganisms (GCM) 10K type strain sequencing project: providing services to taxonomists for standard genome sequencing and annotation.</title>
        <authorList>
            <consortium name="The Broad Institute Genomics Platform"/>
            <consortium name="The Broad Institute Genome Sequencing Center for Infectious Disease"/>
            <person name="Wu L."/>
            <person name="Ma J."/>
        </authorList>
    </citation>
    <scope>NUCLEOTIDE SEQUENCE [LARGE SCALE GENOMIC DNA]</scope>
    <source>
        <strain evidence="3">JCM 18054</strain>
    </source>
</reference>
<organism evidence="2 3">
    <name type="scientific">Amycolatopsis dongchuanensis</name>
    <dbReference type="NCBI Taxonomy" id="1070866"/>
    <lineage>
        <taxon>Bacteria</taxon>
        <taxon>Bacillati</taxon>
        <taxon>Actinomycetota</taxon>
        <taxon>Actinomycetes</taxon>
        <taxon>Pseudonocardiales</taxon>
        <taxon>Pseudonocardiaceae</taxon>
        <taxon>Amycolatopsis</taxon>
    </lineage>
</organism>
<accession>A0ABP9R690</accession>
<evidence type="ECO:0000313" key="2">
    <source>
        <dbReference type="EMBL" id="GAA5172123.1"/>
    </source>
</evidence>
<name>A0ABP9R690_9PSEU</name>
<gene>
    <name evidence="2" type="ORF">GCM10023214_53240</name>
</gene>
<sequence length="173" mass="19595">MLSVNPRSMLGGMDLGVLEDIRRVKHRYLRCVDLKRWDDVADTLAPEATASYGTPTYGEPISLTGREAIVGFLREKLGGSLITTHFAVQPEIDVDGDTATGLWPFEDTVIAPEHRIMIKGAAVYEDTYRRCEDGRWRITHTGYTRTYEFMLSFDDVPSLRFTANRWASVENAF</sequence>
<evidence type="ECO:0000313" key="3">
    <source>
        <dbReference type="Proteomes" id="UP001500192"/>
    </source>
</evidence>
<comment type="caution">
    <text evidence="2">The sequence shown here is derived from an EMBL/GenBank/DDBJ whole genome shotgun (WGS) entry which is preliminary data.</text>
</comment>
<dbReference type="SUPFAM" id="SSF54427">
    <property type="entry name" value="NTF2-like"/>
    <property type="match status" value="1"/>
</dbReference>
<dbReference type="InterPro" id="IPR032710">
    <property type="entry name" value="NTF2-like_dom_sf"/>
</dbReference>
<dbReference type="Pfam" id="PF13577">
    <property type="entry name" value="SnoaL_4"/>
    <property type="match status" value="1"/>
</dbReference>